<dbReference type="InterPro" id="IPR001736">
    <property type="entry name" value="PLipase_D/transphosphatidylase"/>
</dbReference>
<evidence type="ECO:0000313" key="4">
    <source>
        <dbReference type="EMBL" id="GMI40552.1"/>
    </source>
</evidence>
<comment type="caution">
    <text evidence="4">The sequence shown here is derived from an EMBL/GenBank/DDBJ whole genome shotgun (WGS) entry which is preliminary data.</text>
</comment>
<dbReference type="CDD" id="cd09106">
    <property type="entry name" value="PLDc_vPLD3_4_5_like_1"/>
    <property type="match status" value="1"/>
</dbReference>
<comment type="similarity">
    <text evidence="1">Belongs to the phospholipase D family.</text>
</comment>
<dbReference type="Pfam" id="PF13918">
    <property type="entry name" value="PLDc_3"/>
    <property type="match status" value="1"/>
</dbReference>
<dbReference type="SMART" id="SM00155">
    <property type="entry name" value="PLDc"/>
    <property type="match status" value="2"/>
</dbReference>
<dbReference type="PROSITE" id="PS50035">
    <property type="entry name" value="PLD"/>
    <property type="match status" value="2"/>
</dbReference>
<dbReference type="Proteomes" id="UP001165060">
    <property type="component" value="Unassembled WGS sequence"/>
</dbReference>
<dbReference type="InterPro" id="IPR032803">
    <property type="entry name" value="PLDc_3"/>
</dbReference>
<organism evidence="4 5">
    <name type="scientific">Tetraparma gracilis</name>
    <dbReference type="NCBI Taxonomy" id="2962635"/>
    <lineage>
        <taxon>Eukaryota</taxon>
        <taxon>Sar</taxon>
        <taxon>Stramenopiles</taxon>
        <taxon>Ochrophyta</taxon>
        <taxon>Bolidophyceae</taxon>
        <taxon>Parmales</taxon>
        <taxon>Triparmaceae</taxon>
        <taxon>Tetraparma</taxon>
    </lineage>
</organism>
<dbReference type="InterPro" id="IPR050874">
    <property type="entry name" value="Diverse_PLD-related"/>
</dbReference>
<evidence type="ECO:0000256" key="1">
    <source>
        <dbReference type="ARBA" id="ARBA00008664"/>
    </source>
</evidence>
<proteinExistence type="inferred from homology"/>
<reference evidence="4 5" key="1">
    <citation type="journal article" date="2023" name="Commun. Biol.">
        <title>Genome analysis of Parmales, the sister group of diatoms, reveals the evolutionary specialization of diatoms from phago-mixotrophs to photoautotrophs.</title>
        <authorList>
            <person name="Ban H."/>
            <person name="Sato S."/>
            <person name="Yoshikawa S."/>
            <person name="Yamada K."/>
            <person name="Nakamura Y."/>
            <person name="Ichinomiya M."/>
            <person name="Sato N."/>
            <person name="Blanc-Mathieu R."/>
            <person name="Endo H."/>
            <person name="Kuwata A."/>
            <person name="Ogata H."/>
        </authorList>
    </citation>
    <scope>NUCLEOTIDE SEQUENCE [LARGE SCALE GENOMIC DNA]</scope>
</reference>
<feature type="domain" description="PLD phosphodiesterase" evidence="3">
    <location>
        <begin position="457"/>
        <end position="483"/>
    </location>
</feature>
<gene>
    <name evidence="4" type="ORF">TeGR_g13658</name>
</gene>
<keyword evidence="5" id="KW-1185">Reference proteome</keyword>
<dbReference type="PANTHER" id="PTHR10185:SF17">
    <property type="entry name" value="GM01519P-RELATED"/>
    <property type="match status" value="1"/>
</dbReference>
<dbReference type="SUPFAM" id="SSF56024">
    <property type="entry name" value="Phospholipase D/nuclease"/>
    <property type="match status" value="2"/>
</dbReference>
<keyword evidence="2" id="KW-0732">Signal</keyword>
<feature type="signal peptide" evidence="2">
    <location>
        <begin position="1"/>
        <end position="18"/>
    </location>
</feature>
<name>A0ABQ6N5L1_9STRA</name>
<dbReference type="CDD" id="cd09107">
    <property type="entry name" value="PLDc_vPLD3_4_5_like_2"/>
    <property type="match status" value="1"/>
</dbReference>
<sequence>MFISLLLIGMLAAIIALAAPSSPSSSPSHHPTYATETLSPSTFLVESIPTGSTEKLPSSLYTYDAEIQLLNAARKTVDITVMYWNLLPSEDGSYCPTSDASLSYCMDDLGGSHGADVYAAIEAAASRGVRVRLMNDAGAEGTPQLDALIAAYPGIVVARYWKAADFYAGGIMHQKVWVVDSIHAYIGSSNMDWLSLTQVKEMGIAIHNSTSVGSNVQTYFDTWWAFSDPDLSAPPSPPPTSIKVEYDSTRFQTTLASPCWSTHTAHYAPDSTCPYPHNMSETPYPNNIDHQLSTKLNPSSSASTSFVSGCPPETLGDHSVRSRSELRTWDLDSLLYTIRSASPGGHVYLSVMDYMPASLYSSGTVSGNTVWWSSLNDALLEVQYAKNVSVSMLVSNWAHSESAQWQQLSALRAQGGICPTSGKHACGSFDVRVYEVPGWNETAAEKTPYGDSPYPPYSRVAHGKFIVSDQRANIGTSNMAWDYFYATAGSSFNTDDAGVVSDLSAAFLRDWGSSYSTPLETWMATRPSSSSTSSWPNLPHP</sequence>
<evidence type="ECO:0000313" key="5">
    <source>
        <dbReference type="Proteomes" id="UP001165060"/>
    </source>
</evidence>
<feature type="domain" description="PLD phosphodiesterase" evidence="3">
    <location>
        <begin position="168"/>
        <end position="195"/>
    </location>
</feature>
<dbReference type="Pfam" id="PF13091">
    <property type="entry name" value="PLDc_2"/>
    <property type="match status" value="1"/>
</dbReference>
<dbReference type="InterPro" id="IPR025202">
    <property type="entry name" value="PLD-like_dom"/>
</dbReference>
<accession>A0ABQ6N5L1</accession>
<dbReference type="Gene3D" id="3.30.870.10">
    <property type="entry name" value="Endonuclease Chain A"/>
    <property type="match status" value="2"/>
</dbReference>
<evidence type="ECO:0000256" key="2">
    <source>
        <dbReference type="SAM" id="SignalP"/>
    </source>
</evidence>
<dbReference type="PANTHER" id="PTHR10185">
    <property type="entry name" value="PHOSPHOLIPASE D - RELATED"/>
    <property type="match status" value="1"/>
</dbReference>
<protein>
    <recommendedName>
        <fullName evidence="3">PLD phosphodiesterase domain-containing protein</fullName>
    </recommendedName>
</protein>
<evidence type="ECO:0000259" key="3">
    <source>
        <dbReference type="PROSITE" id="PS50035"/>
    </source>
</evidence>
<dbReference type="EMBL" id="BRYB01000942">
    <property type="protein sequence ID" value="GMI40552.1"/>
    <property type="molecule type" value="Genomic_DNA"/>
</dbReference>
<feature type="chain" id="PRO_5045913709" description="PLD phosphodiesterase domain-containing protein" evidence="2">
    <location>
        <begin position="19"/>
        <end position="541"/>
    </location>
</feature>